<gene>
    <name evidence="2" type="ORF">FVF58_06110</name>
</gene>
<evidence type="ECO:0000256" key="1">
    <source>
        <dbReference type="SAM" id="Phobius"/>
    </source>
</evidence>
<keyword evidence="1" id="KW-0812">Transmembrane</keyword>
<comment type="caution">
    <text evidence="2">The sequence shown here is derived from an EMBL/GenBank/DDBJ whole genome shotgun (WGS) entry which is preliminary data.</text>
</comment>
<dbReference type="RefSeq" id="WP_149668992.1">
    <property type="nucleotide sequence ID" value="NZ_VTUZ01000003.1"/>
</dbReference>
<evidence type="ECO:0000313" key="3">
    <source>
        <dbReference type="Proteomes" id="UP000325273"/>
    </source>
</evidence>
<name>A0A5B0HGN5_9BURK</name>
<proteinExistence type="predicted"/>
<dbReference type="Pfam" id="PF04964">
    <property type="entry name" value="Flp_Fap"/>
    <property type="match status" value="1"/>
</dbReference>
<dbReference type="Proteomes" id="UP000325273">
    <property type="component" value="Unassembled WGS sequence"/>
</dbReference>
<accession>A0A5B0HGN5</accession>
<reference evidence="2 3" key="1">
    <citation type="submission" date="2019-08" db="EMBL/GenBank/DDBJ databases">
        <title>Paraburkholderia sp. DCY113.</title>
        <authorList>
            <person name="Kang J."/>
        </authorList>
    </citation>
    <scope>NUCLEOTIDE SEQUENCE [LARGE SCALE GENOMIC DNA]</scope>
    <source>
        <strain evidence="2 3">DCY113</strain>
    </source>
</reference>
<feature type="transmembrane region" description="Helical" evidence="1">
    <location>
        <begin position="23"/>
        <end position="49"/>
    </location>
</feature>
<keyword evidence="1" id="KW-1133">Transmembrane helix</keyword>
<dbReference type="EMBL" id="VTUZ01000003">
    <property type="protein sequence ID" value="KAA1014425.1"/>
    <property type="molecule type" value="Genomic_DNA"/>
</dbReference>
<organism evidence="2 3">
    <name type="scientific">Paraburkholderia panacisoli</name>
    <dbReference type="NCBI Taxonomy" id="2603818"/>
    <lineage>
        <taxon>Bacteria</taxon>
        <taxon>Pseudomonadati</taxon>
        <taxon>Pseudomonadota</taxon>
        <taxon>Betaproteobacteria</taxon>
        <taxon>Burkholderiales</taxon>
        <taxon>Burkholderiaceae</taxon>
        <taxon>Paraburkholderia</taxon>
    </lineage>
</organism>
<dbReference type="InterPro" id="IPR007047">
    <property type="entry name" value="Flp_Fap"/>
</dbReference>
<sequence length="61" mass="6305">MHTWSDIAKQLLSDDGGITSIEYALIGSLIAVTILGAVATLGSSVGNLYQRIGTRIAMALG</sequence>
<keyword evidence="3" id="KW-1185">Reference proteome</keyword>
<dbReference type="AlphaFoldDB" id="A0A5B0HGN5"/>
<protein>
    <submittedName>
        <fullName evidence="2">Flp family type IVb pilin</fullName>
    </submittedName>
</protein>
<keyword evidence="1" id="KW-0472">Membrane</keyword>
<evidence type="ECO:0000313" key="2">
    <source>
        <dbReference type="EMBL" id="KAA1014425.1"/>
    </source>
</evidence>